<dbReference type="PANTHER" id="PTHR46224">
    <property type="entry name" value="ANKYRIN REPEAT FAMILY PROTEIN"/>
    <property type="match status" value="1"/>
</dbReference>
<dbReference type="Pfam" id="PF13637">
    <property type="entry name" value="Ank_4"/>
    <property type="match status" value="1"/>
</dbReference>
<accession>A0A835FAS3</accession>
<dbReference type="InterPro" id="IPR036770">
    <property type="entry name" value="Ankyrin_rpt-contain_sf"/>
</dbReference>
<dbReference type="Gene3D" id="1.25.40.20">
    <property type="entry name" value="Ankyrin repeat-containing domain"/>
    <property type="match status" value="1"/>
</dbReference>
<dbReference type="SUPFAM" id="SSF48452">
    <property type="entry name" value="TPR-like"/>
    <property type="match status" value="1"/>
</dbReference>
<dbReference type="SMART" id="SM00248">
    <property type="entry name" value="ANK"/>
    <property type="match status" value="5"/>
</dbReference>
<dbReference type="PROSITE" id="PS50297">
    <property type="entry name" value="ANK_REP_REGION"/>
    <property type="match status" value="2"/>
</dbReference>
<reference evidence="2" key="1">
    <citation type="submission" date="2020-07" db="EMBL/GenBank/DDBJ databases">
        <title>Genome sequence and genetic diversity analysis of an under-domesticated orphan crop, white fonio (Digitaria exilis).</title>
        <authorList>
            <person name="Bennetzen J.L."/>
            <person name="Chen S."/>
            <person name="Ma X."/>
            <person name="Wang X."/>
            <person name="Yssel A.E.J."/>
            <person name="Chaluvadi S.R."/>
            <person name="Johnson M."/>
            <person name="Gangashetty P."/>
            <person name="Hamidou F."/>
            <person name="Sanogo M.D."/>
            <person name="Zwaenepoel A."/>
            <person name="Wallace J."/>
            <person name="Van De Peer Y."/>
            <person name="Van Deynze A."/>
        </authorList>
    </citation>
    <scope>NUCLEOTIDE SEQUENCE</scope>
    <source>
        <tissue evidence="2">Leaves</tissue>
    </source>
</reference>
<dbReference type="InterPro" id="IPR002110">
    <property type="entry name" value="Ankyrin_rpt"/>
</dbReference>
<dbReference type="InterPro" id="IPR011990">
    <property type="entry name" value="TPR-like_helical_dom_sf"/>
</dbReference>
<dbReference type="InterPro" id="IPR051616">
    <property type="entry name" value="Cul2-RING_E3_ligase_SR"/>
</dbReference>
<name>A0A835FAS3_9POAL</name>
<evidence type="ECO:0000313" key="3">
    <source>
        <dbReference type="Proteomes" id="UP000636709"/>
    </source>
</evidence>
<feature type="repeat" description="ANK" evidence="1">
    <location>
        <begin position="143"/>
        <end position="175"/>
    </location>
</feature>
<dbReference type="EMBL" id="JACEFO010001601">
    <property type="protein sequence ID" value="KAF8733383.1"/>
    <property type="molecule type" value="Genomic_DNA"/>
</dbReference>
<proteinExistence type="predicted"/>
<dbReference type="Pfam" id="PF12796">
    <property type="entry name" value="Ank_2"/>
    <property type="match status" value="2"/>
</dbReference>
<comment type="caution">
    <text evidence="2">The sequence shown here is derived from an EMBL/GenBank/DDBJ whole genome shotgun (WGS) entry which is preliminary data.</text>
</comment>
<dbReference type="PANTHER" id="PTHR46224:SF37">
    <property type="entry name" value="OS12G0600100 PROTEIN"/>
    <property type="match status" value="1"/>
</dbReference>
<dbReference type="Proteomes" id="UP000636709">
    <property type="component" value="Unassembled WGS sequence"/>
</dbReference>
<dbReference type="AlphaFoldDB" id="A0A835FAS3"/>
<dbReference type="OrthoDB" id="590877at2759"/>
<dbReference type="Gene3D" id="1.25.40.10">
    <property type="entry name" value="Tetratricopeptide repeat domain"/>
    <property type="match status" value="1"/>
</dbReference>
<organism evidence="2 3">
    <name type="scientific">Digitaria exilis</name>
    <dbReference type="NCBI Taxonomy" id="1010633"/>
    <lineage>
        <taxon>Eukaryota</taxon>
        <taxon>Viridiplantae</taxon>
        <taxon>Streptophyta</taxon>
        <taxon>Embryophyta</taxon>
        <taxon>Tracheophyta</taxon>
        <taxon>Spermatophyta</taxon>
        <taxon>Magnoliopsida</taxon>
        <taxon>Liliopsida</taxon>
        <taxon>Poales</taxon>
        <taxon>Poaceae</taxon>
        <taxon>PACMAD clade</taxon>
        <taxon>Panicoideae</taxon>
        <taxon>Panicodae</taxon>
        <taxon>Paniceae</taxon>
        <taxon>Anthephorinae</taxon>
        <taxon>Digitaria</taxon>
    </lineage>
</organism>
<gene>
    <name evidence="2" type="ORF">HU200_014990</name>
</gene>
<protein>
    <submittedName>
        <fullName evidence="2">Uncharacterized protein</fullName>
    </submittedName>
</protein>
<keyword evidence="1" id="KW-0040">ANK repeat</keyword>
<dbReference type="SUPFAM" id="SSF48403">
    <property type="entry name" value="Ankyrin repeat"/>
    <property type="match status" value="1"/>
</dbReference>
<dbReference type="PROSITE" id="PS50088">
    <property type="entry name" value="ANK_REPEAT"/>
    <property type="match status" value="3"/>
</dbReference>
<keyword evidence="3" id="KW-1185">Reference proteome</keyword>
<evidence type="ECO:0000313" key="2">
    <source>
        <dbReference type="EMBL" id="KAF8733383.1"/>
    </source>
</evidence>
<feature type="repeat" description="ANK" evidence="1">
    <location>
        <begin position="110"/>
        <end position="142"/>
    </location>
</feature>
<sequence length="396" mass="44122">MAPSFSDYTVAFQAAVDGNLRLLKSKREMANKVDLRAVKDNKGCHVLHAAAAKGHFGVCKFLVEEMAFDVNSTSDEGECTVIFKIMLHVGKLGIARLLLSKGVPLDPLDHRGTPLHLAALKDQDQTMKILLEHAADPNRVVHHIFSPLVMACSAKSLKCMKLLVQAGADVNFKGSSGPSAIMYAVDDGFTDIVKYLLEVGADPNIPDHVSMVQVFLYLILTFGCERRELVEILFPRTRPLPSLPDWSIDGIIQTMKYMPFRATVHILTDFLLPFQHNLYWSLLKIVPCLLILTAVVHCADEISVEDDITNTKAKAKELFAKGEYLSAIYFYDMAAEMNPLDATLFANQSLCWLRMGEGNRALTDAVKCRMMRPQWAKAWEAMEAMRSTARSAEQNT</sequence>
<feature type="repeat" description="ANK" evidence="1">
    <location>
        <begin position="176"/>
        <end position="208"/>
    </location>
</feature>
<evidence type="ECO:0000256" key="1">
    <source>
        <dbReference type="PROSITE-ProRule" id="PRU00023"/>
    </source>
</evidence>